<keyword evidence="10" id="KW-0472">Membrane</keyword>
<evidence type="ECO:0000256" key="8">
    <source>
        <dbReference type="ARBA" id="ARBA00022840"/>
    </source>
</evidence>
<evidence type="ECO:0000256" key="4">
    <source>
        <dbReference type="ARBA" id="ARBA00022553"/>
    </source>
</evidence>
<evidence type="ECO:0000256" key="1">
    <source>
        <dbReference type="ARBA" id="ARBA00000085"/>
    </source>
</evidence>
<comment type="subcellular location">
    <subcellularLocation>
        <location evidence="2">Membrane</location>
    </subcellularLocation>
</comment>
<name>A0A4R1KBK0_9BACT</name>
<dbReference type="EMBL" id="SMGG01000003">
    <property type="protein sequence ID" value="TCK61876.1"/>
    <property type="molecule type" value="Genomic_DNA"/>
</dbReference>
<dbReference type="Pfam" id="PF02518">
    <property type="entry name" value="HATPase_c"/>
    <property type="match status" value="1"/>
</dbReference>
<comment type="caution">
    <text evidence="18">The sequence shown here is derived from an EMBL/GenBank/DDBJ whole genome shotgun (WGS) entry which is preliminary data.</text>
</comment>
<dbReference type="SUPFAM" id="SSF55874">
    <property type="entry name" value="ATPase domain of HSP90 chaperone/DNA topoisomerase II/histidine kinase"/>
    <property type="match status" value="1"/>
</dbReference>
<dbReference type="InterPro" id="IPR005467">
    <property type="entry name" value="His_kinase_dom"/>
</dbReference>
<evidence type="ECO:0000256" key="9">
    <source>
        <dbReference type="ARBA" id="ARBA00023012"/>
    </source>
</evidence>
<feature type="domain" description="PAS" evidence="16">
    <location>
        <begin position="659"/>
        <end position="729"/>
    </location>
</feature>
<keyword evidence="4 12" id="KW-0597">Phosphoprotein</keyword>
<evidence type="ECO:0000259" key="15">
    <source>
        <dbReference type="PROSITE" id="PS50110"/>
    </source>
</evidence>
<evidence type="ECO:0000256" key="7">
    <source>
        <dbReference type="ARBA" id="ARBA00022777"/>
    </source>
</evidence>
<feature type="domain" description="Response regulatory" evidence="15">
    <location>
        <begin position="1160"/>
        <end position="1272"/>
    </location>
</feature>
<dbReference type="Gene3D" id="1.10.287.130">
    <property type="match status" value="1"/>
</dbReference>
<dbReference type="InterPro" id="IPR035965">
    <property type="entry name" value="PAS-like_dom_sf"/>
</dbReference>
<dbReference type="InterPro" id="IPR003594">
    <property type="entry name" value="HATPase_dom"/>
</dbReference>
<feature type="domain" description="PAS" evidence="16">
    <location>
        <begin position="779"/>
        <end position="849"/>
    </location>
</feature>
<sequence>MSFNRFRLAVVSAEPDSLFSDRRPYYDLFSPENVNLIPTQPFDLVIIDARKGHSFPDRDSIDIHLGGANLMFVSETFDTVKKNSLSGGMPAFFAQPPVTYSEILSAAGPIADLRSRMEEKNLYEDFIEHSDSIIIRMDSTGRIDYVNRAAEVFYGKNTDEILTRTILDFTYPEDIKPTARILNEWSVEGVSAASFENRQKDSAGRIKNILWSVSIHYNQEGLVSNVYCIGKDVTPLRTAQKNAETETERAKKYLESAASLFFVLDEHGTIIRANSKALAFLGDREEAAIGTNFLDNYIPASQKERAAELFVNPEKQSRIAVVPALYQGGTEREILWNVSYITEQNNTLTVIAAGEDLTDILNIEKALRERELALRKILDASRDMILLVDRQANILDCNVQFLILAGTKRQTTPGTCLWDILKDIPLIRQEFEKAVANKRHIRTEARFFGGIYEVSISPIVEDGAITSMVVSARDITAKRQSEMFASMNEKRNRSLAILGQMYEAEFEEILEYALDSAVEQTESKEGAISIMDREAGGLRLVASLDQQKKNVYSLQESVFIKNDSIPGLEKVLAENEPYIGTDGRNTMIIPLMAQGGVSLILCLGGKETPYTTNESIGLIHFMEGVWRLKERKDAEEEINRLNAELEKKVEQRTAELRASENRFRAAFESSANGMAITTITGEVIQVNRALEKMLGYGRGEMDRKLSSSFLHPDYADASAKLISTLLSGEKPNYYTINKYIHKKGHVVTASVSAALAYDENNTPMYIVAQLVDITEAERTKAERDRIFEHSLDIICIVDFKGMIRYVNRAFETTFGKRLQAIEKKYFLEFFSKDEAVNAADFLIRLVQGQDISDYESRHLSEDGRTVWLSWYATADRDNGLIFTIARDITDRKKYENELKQSKEKAEKADMAKSEFLANMSHEIRTPLNAVIGFSELLEARVKDIKARSYIKSIKTSGRALLNLINDILDISKLEAKAARVSPAPSNLRQLINDTVSMFALKSATKGVSISSSVDRSVPAALILDGARLRQILLNLVGNAVKFTEKGFVKITAFATPLADGRLDLRITVSDTGIGIPESDFQTIFEPFRQRDDHNINRYGGTGLGLSISLKLAQIMGGTITVTSQVGKGSEFTLYLPGTKEAESTYTEMPDIISMTFKPARVLIVDDDEMSRNILREMYERCGLTVLEAQNGNAATLIAEEIIPSLIVMDIRMPDMDGFETAVRLKENPLTANIPLIALTAAHEETNRGGIFSDFLMKPADFAHLMQVTAKYLPTVVGAHSKPKKLPDLPPEEMISELFANKEKMPEIITMVSNRVPAVDMDFAHKLADMMYLEGQKAENSVIISLSGYLKTCIDNMEIDKIRKLLSLMHEKAKES</sequence>
<evidence type="ECO:0000313" key="19">
    <source>
        <dbReference type="Proteomes" id="UP000294614"/>
    </source>
</evidence>
<evidence type="ECO:0000256" key="2">
    <source>
        <dbReference type="ARBA" id="ARBA00004370"/>
    </source>
</evidence>
<keyword evidence="19" id="KW-1185">Reference proteome</keyword>
<dbReference type="GO" id="GO:0000155">
    <property type="term" value="F:phosphorelay sensor kinase activity"/>
    <property type="evidence" value="ECO:0007669"/>
    <property type="project" value="InterPro"/>
</dbReference>
<comment type="catalytic activity">
    <reaction evidence="1">
        <text>ATP + protein L-histidine = ADP + protein N-phospho-L-histidine.</text>
        <dbReference type="EC" id="2.7.13.3"/>
    </reaction>
</comment>
<feature type="modified residue" description="4-aspartylphosphate" evidence="12">
    <location>
        <position position="1209"/>
    </location>
</feature>
<dbReference type="SUPFAM" id="SSF52172">
    <property type="entry name" value="CheY-like"/>
    <property type="match status" value="1"/>
</dbReference>
<dbReference type="CDD" id="cd00082">
    <property type="entry name" value="HisKA"/>
    <property type="match status" value="1"/>
</dbReference>
<dbReference type="EC" id="2.7.13.3" evidence="3"/>
<dbReference type="SMART" id="SM00387">
    <property type="entry name" value="HATPase_c"/>
    <property type="match status" value="1"/>
</dbReference>
<dbReference type="InterPro" id="IPR013656">
    <property type="entry name" value="PAS_4"/>
</dbReference>
<feature type="coiled-coil region" evidence="13">
    <location>
        <begin position="884"/>
        <end position="911"/>
    </location>
</feature>
<feature type="domain" description="PAC" evidence="17">
    <location>
        <begin position="852"/>
        <end position="900"/>
    </location>
</feature>
<keyword evidence="7" id="KW-0418">Kinase</keyword>
<dbReference type="PROSITE" id="PS50113">
    <property type="entry name" value="PAC"/>
    <property type="match status" value="1"/>
</dbReference>
<dbReference type="SMART" id="SM00091">
    <property type="entry name" value="PAS"/>
    <property type="match status" value="5"/>
</dbReference>
<keyword evidence="8" id="KW-0067">ATP-binding</keyword>
<dbReference type="PANTHER" id="PTHR43047:SF64">
    <property type="entry name" value="HISTIDINE KINASE CONTAINING CHEY-HOMOLOGOUS RECEIVER DOMAIN AND PAS DOMAIN-RELATED"/>
    <property type="match status" value="1"/>
</dbReference>
<dbReference type="InterPro" id="IPR000700">
    <property type="entry name" value="PAS-assoc_C"/>
</dbReference>
<dbReference type="SMART" id="SM00388">
    <property type="entry name" value="HisKA"/>
    <property type="match status" value="1"/>
</dbReference>
<gene>
    <name evidence="18" type="ORF">C8D98_0382</name>
</gene>
<dbReference type="FunFam" id="1.10.287.130:FF:000038">
    <property type="entry name" value="Sensory transduction histidine kinase"/>
    <property type="match status" value="1"/>
</dbReference>
<dbReference type="CDD" id="cd00130">
    <property type="entry name" value="PAS"/>
    <property type="match status" value="5"/>
</dbReference>
<protein>
    <recommendedName>
        <fullName evidence="3">histidine kinase</fullName>
        <ecNumber evidence="3">2.7.13.3</ecNumber>
    </recommendedName>
</protein>
<dbReference type="InterPro" id="IPR013655">
    <property type="entry name" value="PAS_fold_3"/>
</dbReference>
<evidence type="ECO:0000256" key="6">
    <source>
        <dbReference type="ARBA" id="ARBA00022741"/>
    </source>
</evidence>
<organism evidence="18 19">
    <name type="scientific">Seleniivibrio woodruffii</name>
    <dbReference type="NCBI Taxonomy" id="1078050"/>
    <lineage>
        <taxon>Bacteria</taxon>
        <taxon>Pseudomonadati</taxon>
        <taxon>Deferribacterota</taxon>
        <taxon>Deferribacteres</taxon>
        <taxon>Deferribacterales</taxon>
        <taxon>Geovibrionaceae</taxon>
        <taxon>Seleniivibrio</taxon>
    </lineage>
</organism>
<evidence type="ECO:0000256" key="12">
    <source>
        <dbReference type="PROSITE-ProRule" id="PRU00169"/>
    </source>
</evidence>
<dbReference type="Pfam" id="PF08448">
    <property type="entry name" value="PAS_4"/>
    <property type="match status" value="3"/>
</dbReference>
<evidence type="ECO:0000256" key="10">
    <source>
        <dbReference type="ARBA" id="ARBA00023136"/>
    </source>
</evidence>
<keyword evidence="11" id="KW-0131">Cell cycle</keyword>
<dbReference type="InterPro" id="IPR001789">
    <property type="entry name" value="Sig_transdc_resp-reg_receiver"/>
</dbReference>
<dbReference type="PRINTS" id="PR00344">
    <property type="entry name" value="BCTRLSENSOR"/>
</dbReference>
<accession>A0A4R1KBK0</accession>
<feature type="domain" description="PAS" evidence="16">
    <location>
        <begin position="119"/>
        <end position="184"/>
    </location>
</feature>
<dbReference type="InterPro" id="IPR001610">
    <property type="entry name" value="PAC"/>
</dbReference>
<dbReference type="FunFam" id="3.30.565.10:FF:000010">
    <property type="entry name" value="Sensor histidine kinase RcsC"/>
    <property type="match status" value="1"/>
</dbReference>
<dbReference type="Pfam" id="PF00512">
    <property type="entry name" value="HisKA"/>
    <property type="match status" value="1"/>
</dbReference>
<dbReference type="Proteomes" id="UP000294614">
    <property type="component" value="Unassembled WGS sequence"/>
</dbReference>
<dbReference type="GO" id="GO:0016020">
    <property type="term" value="C:membrane"/>
    <property type="evidence" value="ECO:0007669"/>
    <property type="project" value="UniProtKB-SubCell"/>
</dbReference>
<evidence type="ECO:0000313" key="18">
    <source>
        <dbReference type="EMBL" id="TCK61876.1"/>
    </source>
</evidence>
<dbReference type="Gene3D" id="3.30.565.10">
    <property type="entry name" value="Histidine kinase-like ATPase, C-terminal domain"/>
    <property type="match status" value="1"/>
</dbReference>
<dbReference type="CDD" id="cd16922">
    <property type="entry name" value="HATPase_EvgS-ArcB-TorS-like"/>
    <property type="match status" value="1"/>
</dbReference>
<keyword evidence="13" id="KW-0175">Coiled coil</keyword>
<keyword evidence="5" id="KW-0808">Transferase</keyword>
<dbReference type="GO" id="GO:0005524">
    <property type="term" value="F:ATP binding"/>
    <property type="evidence" value="ECO:0007669"/>
    <property type="project" value="UniProtKB-KW"/>
</dbReference>
<dbReference type="InterPro" id="IPR036097">
    <property type="entry name" value="HisK_dim/P_sf"/>
</dbReference>
<feature type="coiled-coil region" evidence="13">
    <location>
        <begin position="628"/>
        <end position="662"/>
    </location>
</feature>
<dbReference type="NCBIfam" id="TIGR00229">
    <property type="entry name" value="sensory_box"/>
    <property type="match status" value="5"/>
</dbReference>
<dbReference type="InterPro" id="IPR003661">
    <property type="entry name" value="HisK_dim/P_dom"/>
</dbReference>
<evidence type="ECO:0000256" key="3">
    <source>
        <dbReference type="ARBA" id="ARBA00012438"/>
    </source>
</evidence>
<dbReference type="SUPFAM" id="SSF55785">
    <property type="entry name" value="PYP-like sensor domain (PAS domain)"/>
    <property type="match status" value="5"/>
</dbReference>
<dbReference type="SMART" id="SM00448">
    <property type="entry name" value="REC"/>
    <property type="match status" value="1"/>
</dbReference>
<dbReference type="PANTHER" id="PTHR43047">
    <property type="entry name" value="TWO-COMPONENT HISTIDINE PROTEIN KINASE"/>
    <property type="match status" value="1"/>
</dbReference>
<dbReference type="Pfam" id="PF00072">
    <property type="entry name" value="Response_reg"/>
    <property type="match status" value="1"/>
</dbReference>
<dbReference type="PROSITE" id="PS50110">
    <property type="entry name" value="RESPONSE_REGULATORY"/>
    <property type="match status" value="1"/>
</dbReference>
<dbReference type="InterPro" id="IPR004358">
    <property type="entry name" value="Sig_transdc_His_kin-like_C"/>
</dbReference>
<dbReference type="GO" id="GO:0006355">
    <property type="term" value="P:regulation of DNA-templated transcription"/>
    <property type="evidence" value="ECO:0007669"/>
    <property type="project" value="InterPro"/>
</dbReference>
<dbReference type="OrthoDB" id="1046984at2"/>
<dbReference type="Gene3D" id="3.30.450.20">
    <property type="entry name" value="PAS domain"/>
    <property type="match status" value="5"/>
</dbReference>
<dbReference type="Pfam" id="PF00989">
    <property type="entry name" value="PAS"/>
    <property type="match status" value="1"/>
</dbReference>
<dbReference type="InterPro" id="IPR013767">
    <property type="entry name" value="PAS_fold"/>
</dbReference>
<feature type="domain" description="PAS" evidence="16">
    <location>
        <begin position="246"/>
        <end position="298"/>
    </location>
</feature>
<dbReference type="PROSITE" id="PS50109">
    <property type="entry name" value="HIS_KIN"/>
    <property type="match status" value="1"/>
</dbReference>
<evidence type="ECO:0000256" key="11">
    <source>
        <dbReference type="ARBA" id="ARBA00023306"/>
    </source>
</evidence>
<evidence type="ECO:0000256" key="13">
    <source>
        <dbReference type="SAM" id="Coils"/>
    </source>
</evidence>
<dbReference type="PROSITE" id="PS50112">
    <property type="entry name" value="PAS"/>
    <property type="match status" value="4"/>
</dbReference>
<dbReference type="InterPro" id="IPR011006">
    <property type="entry name" value="CheY-like_superfamily"/>
</dbReference>
<keyword evidence="9" id="KW-0902">Two-component regulatory system</keyword>
<evidence type="ECO:0000256" key="5">
    <source>
        <dbReference type="ARBA" id="ARBA00022679"/>
    </source>
</evidence>
<dbReference type="InterPro" id="IPR000014">
    <property type="entry name" value="PAS"/>
</dbReference>
<proteinExistence type="predicted"/>
<dbReference type="SMART" id="SM00086">
    <property type="entry name" value="PAC"/>
    <property type="match status" value="3"/>
</dbReference>
<reference evidence="18 19" key="1">
    <citation type="submission" date="2019-03" db="EMBL/GenBank/DDBJ databases">
        <title>Genomic Encyclopedia of Type Strains, Phase IV (KMG-IV): sequencing the most valuable type-strain genomes for metagenomic binning, comparative biology and taxonomic classification.</title>
        <authorList>
            <person name="Goeker M."/>
        </authorList>
    </citation>
    <scope>NUCLEOTIDE SEQUENCE [LARGE SCALE GENOMIC DNA]</scope>
    <source>
        <strain evidence="18 19">DSM 24984</strain>
    </source>
</reference>
<dbReference type="InterPro" id="IPR036890">
    <property type="entry name" value="HATPase_C_sf"/>
</dbReference>
<dbReference type="Gene3D" id="3.40.50.2300">
    <property type="match status" value="1"/>
</dbReference>
<dbReference type="Pfam" id="PF08447">
    <property type="entry name" value="PAS_3"/>
    <property type="match status" value="1"/>
</dbReference>
<dbReference type="RefSeq" id="WP_132871518.1">
    <property type="nucleotide sequence ID" value="NZ_SMGG01000003.1"/>
</dbReference>
<evidence type="ECO:0000259" key="14">
    <source>
        <dbReference type="PROSITE" id="PS50109"/>
    </source>
</evidence>
<dbReference type="SUPFAM" id="SSF47384">
    <property type="entry name" value="Homodimeric domain of signal transducing histidine kinase"/>
    <property type="match status" value="1"/>
</dbReference>
<evidence type="ECO:0000259" key="16">
    <source>
        <dbReference type="PROSITE" id="PS50112"/>
    </source>
</evidence>
<keyword evidence="6" id="KW-0547">Nucleotide-binding</keyword>
<feature type="domain" description="Histidine kinase" evidence="14">
    <location>
        <begin position="918"/>
        <end position="1139"/>
    </location>
</feature>
<evidence type="ECO:0000259" key="17">
    <source>
        <dbReference type="PROSITE" id="PS50113"/>
    </source>
</evidence>